<dbReference type="RefSeq" id="WP_055738362.1">
    <property type="nucleotide sequence ID" value="NZ_JAAIWL010000046.1"/>
</dbReference>
<comment type="caution">
    <text evidence="2">The sequence shown here is derived from an EMBL/GenBank/DDBJ whole genome shotgun (WGS) entry which is preliminary data.</text>
</comment>
<dbReference type="Proteomes" id="UP000051888">
    <property type="component" value="Unassembled WGS sequence"/>
</dbReference>
<proteinExistence type="predicted"/>
<feature type="transmembrane region" description="Helical" evidence="1">
    <location>
        <begin position="37"/>
        <end position="57"/>
    </location>
</feature>
<feature type="transmembrane region" description="Helical" evidence="1">
    <location>
        <begin position="69"/>
        <end position="89"/>
    </location>
</feature>
<gene>
    <name evidence="2" type="ORF">AN964_03380</name>
</gene>
<dbReference type="OrthoDB" id="2871059at2"/>
<protein>
    <submittedName>
        <fullName evidence="2">Uncharacterized protein</fullName>
    </submittedName>
</protein>
<keyword evidence="1" id="KW-0812">Transmembrane</keyword>
<dbReference type="AlphaFoldDB" id="A0A0Q3WV01"/>
<reference evidence="2 3" key="1">
    <citation type="submission" date="2015-09" db="EMBL/GenBank/DDBJ databases">
        <title>Genome sequencing project for genomic taxonomy and phylogenomics of Bacillus-like bacteria.</title>
        <authorList>
            <person name="Liu B."/>
            <person name="Wang J."/>
            <person name="Zhu Y."/>
            <person name="Liu G."/>
            <person name="Chen Q."/>
            <person name="Chen Z."/>
            <person name="Lan J."/>
            <person name="Che J."/>
            <person name="Ge C."/>
            <person name="Shi H."/>
            <person name="Pan Z."/>
            <person name="Liu X."/>
        </authorList>
    </citation>
    <scope>NUCLEOTIDE SEQUENCE [LARGE SCALE GENOMIC DNA]</scope>
    <source>
        <strain evidence="2 3">LMG 18435</strain>
    </source>
</reference>
<evidence type="ECO:0000313" key="2">
    <source>
        <dbReference type="EMBL" id="KQL52663.1"/>
    </source>
</evidence>
<dbReference type="STRING" id="157838.AN964_03380"/>
<keyword evidence="3" id="KW-1185">Reference proteome</keyword>
<keyword evidence="1" id="KW-0472">Membrane</keyword>
<accession>A0A0Q3WV01</accession>
<dbReference type="EMBL" id="LJJC01000004">
    <property type="protein sequence ID" value="KQL52663.1"/>
    <property type="molecule type" value="Genomic_DNA"/>
</dbReference>
<feature type="transmembrane region" description="Helical" evidence="1">
    <location>
        <begin position="135"/>
        <end position="155"/>
    </location>
</feature>
<keyword evidence="1" id="KW-1133">Transmembrane helix</keyword>
<feature type="transmembrane region" description="Helical" evidence="1">
    <location>
        <begin position="6"/>
        <end position="25"/>
    </location>
</feature>
<evidence type="ECO:0000256" key="1">
    <source>
        <dbReference type="SAM" id="Phobius"/>
    </source>
</evidence>
<name>A0A0Q3WV01_9BACI</name>
<organism evidence="2 3">
    <name type="scientific">Heyndrickxia shackletonii</name>
    <dbReference type="NCBI Taxonomy" id="157838"/>
    <lineage>
        <taxon>Bacteria</taxon>
        <taxon>Bacillati</taxon>
        <taxon>Bacillota</taxon>
        <taxon>Bacilli</taxon>
        <taxon>Bacillales</taxon>
        <taxon>Bacillaceae</taxon>
        <taxon>Heyndrickxia</taxon>
    </lineage>
</organism>
<sequence length="160" mass="19015">MIEWVVMKLAFFIDVWMIGLISFCLLKKKRNKLENLFILMIAEFVFSCYYAILYINLDVWTIGKSAELFIIFRLYEVLLTPLLFLLYFNMLPMVKKQLTKICLTALLIGILLGVECWLVLWNVIIYINWQAWKSLLVFVFTTVLFGILIKLFQFFEKKLG</sequence>
<feature type="transmembrane region" description="Helical" evidence="1">
    <location>
        <begin position="101"/>
        <end position="129"/>
    </location>
</feature>
<evidence type="ECO:0000313" key="3">
    <source>
        <dbReference type="Proteomes" id="UP000051888"/>
    </source>
</evidence>
<dbReference type="PATRIC" id="fig|157838.3.peg.750"/>